<name>A0A1T3CCB3_9HYPO</name>
<dbReference type="InterPro" id="IPR045518">
    <property type="entry name" value="2EXR"/>
</dbReference>
<dbReference type="EMBL" id="LVVK01000020">
    <property type="protein sequence ID" value="OPB38585.1"/>
    <property type="molecule type" value="Genomic_DNA"/>
</dbReference>
<dbReference type="Proteomes" id="UP000191004">
    <property type="component" value="Unassembled WGS sequence"/>
</dbReference>
<evidence type="ECO:0000259" key="1">
    <source>
        <dbReference type="Pfam" id="PF20150"/>
    </source>
</evidence>
<gene>
    <name evidence="2" type="ORF">A0O28_0016910</name>
</gene>
<dbReference type="OrthoDB" id="3546385at2759"/>
<accession>A0A1T3CCB3</accession>
<reference evidence="2 3" key="1">
    <citation type="submission" date="2016-04" db="EMBL/GenBank/DDBJ databases">
        <title>Multiple horizontal gene transfer events from other fungi enriched the ability of the initially mycotrophic fungus Trichoderma (Ascomycota) to feed on dead plant biomass.</title>
        <authorList>
            <person name="Atanasova L."/>
            <person name="Chenthamara K."/>
            <person name="Zhang J."/>
            <person name="Grujic M."/>
            <person name="Henrissat B."/>
            <person name="Kuo A."/>
            <person name="Aertz A."/>
            <person name="Salamov A."/>
            <person name="Lipzen A."/>
            <person name="Labutti K."/>
            <person name="Barry K."/>
            <person name="Miao Y."/>
            <person name="Rahimi M.J."/>
            <person name="Shen Q."/>
            <person name="Grigoriev I.V."/>
            <person name="Kubicek C.P."/>
            <person name="Druzhinina I.S."/>
        </authorList>
    </citation>
    <scope>NUCLEOTIDE SEQUENCE [LARGE SCALE GENOMIC DNA]</scope>
    <source>
        <strain evidence="2 3">NJAU 4742</strain>
    </source>
</reference>
<comment type="caution">
    <text evidence="2">The sequence shown here is derived from an EMBL/GenBank/DDBJ whole genome shotgun (WGS) entry which is preliminary data.</text>
</comment>
<dbReference type="AlphaFoldDB" id="A0A1T3CCB3"/>
<protein>
    <recommendedName>
        <fullName evidence="1">2EXR domain-containing protein</fullName>
    </recommendedName>
</protein>
<organism evidence="2 3">
    <name type="scientific">Trichoderma guizhouense</name>
    <dbReference type="NCBI Taxonomy" id="1491466"/>
    <lineage>
        <taxon>Eukaryota</taxon>
        <taxon>Fungi</taxon>
        <taxon>Dikarya</taxon>
        <taxon>Ascomycota</taxon>
        <taxon>Pezizomycotina</taxon>
        <taxon>Sordariomycetes</taxon>
        <taxon>Hypocreomycetidae</taxon>
        <taxon>Hypocreales</taxon>
        <taxon>Hypocreaceae</taxon>
        <taxon>Trichoderma</taxon>
    </lineage>
</organism>
<dbReference type="PANTHER" id="PTHR35910">
    <property type="entry name" value="2EXR DOMAIN-CONTAINING PROTEIN"/>
    <property type="match status" value="1"/>
</dbReference>
<proteinExistence type="predicted"/>
<dbReference type="PANTHER" id="PTHR35910:SF6">
    <property type="entry name" value="2EXR DOMAIN-CONTAINING PROTEIN"/>
    <property type="match status" value="1"/>
</dbReference>
<feature type="domain" description="2EXR" evidence="1">
    <location>
        <begin position="13"/>
        <end position="135"/>
    </location>
</feature>
<evidence type="ECO:0000313" key="3">
    <source>
        <dbReference type="Proteomes" id="UP000191004"/>
    </source>
</evidence>
<dbReference type="Pfam" id="PF20150">
    <property type="entry name" value="2EXR"/>
    <property type="match status" value="1"/>
</dbReference>
<sequence length="297" mass="34639">MIIMSSFKPLSTFPLFSRFPPELRLKIWHESLPDLDGITLHSYKKGCWGLRGLPKSEVDIILDQMVVMEEDTIDYDFRHEMLDPVQVELPMAFVNREARSVALSWMRKRGVEMRFDKGRNCHVFEERFDPRRDALFITQNQWDDFCLEPFDRLAQPDLSSLTVKSDADLTRIAIPHPTVGTDCSSLAEVFHWFPHLEVLFIVLDLRIDPKIEMLLRKGDRKQAKARMQNQQWVVEDAEENTLVWNSANRRFQWQGSAGLGNTALYRRMEEVAREIRGRLVARQTGSFKIQPVYAVKG</sequence>
<keyword evidence="3" id="KW-1185">Reference proteome</keyword>
<evidence type="ECO:0000313" key="2">
    <source>
        <dbReference type="EMBL" id="OPB38585.1"/>
    </source>
</evidence>